<evidence type="ECO:0000313" key="8">
    <source>
        <dbReference type="EMBL" id="KAG6531532.1"/>
    </source>
</evidence>
<dbReference type="InterPro" id="IPR003657">
    <property type="entry name" value="WRKY_dom"/>
</dbReference>
<feature type="region of interest" description="Disordered" evidence="6">
    <location>
        <begin position="73"/>
        <end position="104"/>
    </location>
</feature>
<dbReference type="SUPFAM" id="SSF118290">
    <property type="entry name" value="WRKY DNA-binding domain"/>
    <property type="match status" value="1"/>
</dbReference>
<keyword evidence="2" id="KW-0805">Transcription regulation</keyword>
<dbReference type="SMART" id="SM00774">
    <property type="entry name" value="WRKY"/>
    <property type="match status" value="1"/>
</dbReference>
<accession>A0A8J5HNB3</accession>
<dbReference type="InterPro" id="IPR036576">
    <property type="entry name" value="WRKY_dom_sf"/>
</dbReference>
<comment type="caution">
    <text evidence="8">The sequence shown here is derived from an EMBL/GenBank/DDBJ whole genome shotgun (WGS) entry which is preliminary data.</text>
</comment>
<dbReference type="Proteomes" id="UP000734854">
    <property type="component" value="Unassembled WGS sequence"/>
</dbReference>
<dbReference type="AlphaFoldDB" id="A0A8J5HNB3"/>
<name>A0A8J5HNB3_ZINOF</name>
<evidence type="ECO:0000313" key="9">
    <source>
        <dbReference type="Proteomes" id="UP000734854"/>
    </source>
</evidence>
<gene>
    <name evidence="8" type="ORF">ZIOFF_005346</name>
</gene>
<dbReference type="Pfam" id="PF03106">
    <property type="entry name" value="WRKY"/>
    <property type="match status" value="1"/>
</dbReference>
<evidence type="ECO:0000256" key="3">
    <source>
        <dbReference type="ARBA" id="ARBA00023125"/>
    </source>
</evidence>
<feature type="compositionally biased region" description="Low complexity" evidence="6">
    <location>
        <begin position="73"/>
        <end position="90"/>
    </location>
</feature>
<dbReference type="PANTHER" id="PTHR32096">
    <property type="entry name" value="WRKY TRANSCRIPTION FACTOR 30-RELATED-RELATED"/>
    <property type="match status" value="1"/>
</dbReference>
<keyword evidence="5" id="KW-0539">Nucleus</keyword>
<reference evidence="8 9" key="1">
    <citation type="submission" date="2020-08" db="EMBL/GenBank/DDBJ databases">
        <title>Plant Genome Project.</title>
        <authorList>
            <person name="Zhang R.-G."/>
        </authorList>
    </citation>
    <scope>NUCLEOTIDE SEQUENCE [LARGE SCALE GENOMIC DNA]</scope>
    <source>
        <tissue evidence="8">Rhizome</tissue>
    </source>
</reference>
<evidence type="ECO:0000256" key="6">
    <source>
        <dbReference type="SAM" id="MobiDB-lite"/>
    </source>
</evidence>
<dbReference type="EMBL" id="JACMSC010000002">
    <property type="protein sequence ID" value="KAG6531532.1"/>
    <property type="molecule type" value="Genomic_DNA"/>
</dbReference>
<protein>
    <recommendedName>
        <fullName evidence="7">WRKY domain-containing protein</fullName>
    </recommendedName>
</protein>
<sequence length="335" mass="36895">MMEHGDVRLLLNLLLQGERQTRQLMEASAASSPAVNEESRARLQQIRSSLENAIAMAKLISRPEGTHRLILSPVAASDSPPPSNSGSPRSESPERVVKEHERREMCKNKKDLPKWKRQVRVTTDSGGLAEGLEDGCSWRKYGRKEILGAVHPRPAVTFTVKGYYRCTHRNTAGCLATKQVQRSDDDPCVFDITYRGQHTCLQMLQEPPIPAPDQLYDTGRPRHEQQKQTMALSFSFPYDSTPITGPSTQNLILSSTTASENSGYMGSFPLPFTSPATSNFFPSQVVAPNASESELTETVSAAASTVNSLNINPSFTLNHVEFDPVLSSDPSNFFG</sequence>
<comment type="subcellular location">
    <subcellularLocation>
        <location evidence="1">Nucleus</location>
    </subcellularLocation>
</comment>
<keyword evidence="4" id="KW-0804">Transcription</keyword>
<evidence type="ECO:0000256" key="1">
    <source>
        <dbReference type="ARBA" id="ARBA00004123"/>
    </source>
</evidence>
<dbReference type="GO" id="GO:0003700">
    <property type="term" value="F:DNA-binding transcription factor activity"/>
    <property type="evidence" value="ECO:0007669"/>
    <property type="project" value="InterPro"/>
</dbReference>
<dbReference type="InterPro" id="IPR044810">
    <property type="entry name" value="WRKY_plant"/>
</dbReference>
<dbReference type="PANTHER" id="PTHR32096:SF146">
    <property type="entry name" value="WRKY TRANSCRIPTION FACTOR 19-RELATED"/>
    <property type="match status" value="1"/>
</dbReference>
<organism evidence="8 9">
    <name type="scientific">Zingiber officinale</name>
    <name type="common">Ginger</name>
    <name type="synonym">Amomum zingiber</name>
    <dbReference type="NCBI Taxonomy" id="94328"/>
    <lineage>
        <taxon>Eukaryota</taxon>
        <taxon>Viridiplantae</taxon>
        <taxon>Streptophyta</taxon>
        <taxon>Embryophyta</taxon>
        <taxon>Tracheophyta</taxon>
        <taxon>Spermatophyta</taxon>
        <taxon>Magnoliopsida</taxon>
        <taxon>Liliopsida</taxon>
        <taxon>Zingiberales</taxon>
        <taxon>Zingiberaceae</taxon>
        <taxon>Zingiber</taxon>
    </lineage>
</organism>
<dbReference type="GO" id="GO:0000976">
    <property type="term" value="F:transcription cis-regulatory region binding"/>
    <property type="evidence" value="ECO:0007669"/>
    <property type="project" value="TreeGrafter"/>
</dbReference>
<dbReference type="Gene3D" id="2.20.25.80">
    <property type="entry name" value="WRKY domain"/>
    <property type="match status" value="1"/>
</dbReference>
<feature type="domain" description="WRKY" evidence="7">
    <location>
        <begin position="127"/>
        <end position="198"/>
    </location>
</feature>
<evidence type="ECO:0000256" key="5">
    <source>
        <dbReference type="ARBA" id="ARBA00023242"/>
    </source>
</evidence>
<dbReference type="GO" id="GO:0005634">
    <property type="term" value="C:nucleus"/>
    <property type="evidence" value="ECO:0007669"/>
    <property type="project" value="UniProtKB-SubCell"/>
</dbReference>
<evidence type="ECO:0000259" key="7">
    <source>
        <dbReference type="PROSITE" id="PS50811"/>
    </source>
</evidence>
<feature type="compositionally biased region" description="Basic and acidic residues" evidence="6">
    <location>
        <begin position="91"/>
        <end position="104"/>
    </location>
</feature>
<evidence type="ECO:0000256" key="4">
    <source>
        <dbReference type="ARBA" id="ARBA00023163"/>
    </source>
</evidence>
<proteinExistence type="predicted"/>
<dbReference type="PROSITE" id="PS50811">
    <property type="entry name" value="WRKY"/>
    <property type="match status" value="1"/>
</dbReference>
<keyword evidence="3" id="KW-0238">DNA-binding</keyword>
<evidence type="ECO:0000256" key="2">
    <source>
        <dbReference type="ARBA" id="ARBA00023015"/>
    </source>
</evidence>
<keyword evidence="9" id="KW-1185">Reference proteome</keyword>